<dbReference type="OrthoDB" id="309352at2759"/>
<dbReference type="HOGENOM" id="CLU_343711_0_0_1"/>
<keyword evidence="1" id="KW-0175">Coiled coil</keyword>
<proteinExistence type="predicted"/>
<evidence type="ECO:0000256" key="1">
    <source>
        <dbReference type="SAM" id="Coils"/>
    </source>
</evidence>
<name>A0CT78_PARTE</name>
<dbReference type="GeneID" id="5027177"/>
<sequence length="824" mass="97709">MNQPIQDNVCLLLKSESTYSQIQPYLDKIKEKDQQVIQQSRKFYEPICQAIISVFFEQEPIQCFQAARMAKEAIEKQNLDFLTVFQNVCLKSYEQLAEDTLNVRLADKASQFFNKSGSDMNFGKSFFHLILESIENWARLYPKKNDGITPTLFYQTYQNLLNKGIKFPQANYFKEQQSIKNNYNNQKLEILKDLQQQIMAMKQLHEIELTDQQQQNNLKIFELQEQLQYFQNMQPILKGQIEELQKKEEKYKKDFEYNQQKLKQLESELRNNKLNGQQYLNEQLEKLNLESQIQELQKQIQELEKNNSILTEKLEKQGNGRQIQNNQYCLNQLNEQQIDNMNLKKELEKKEAEIKEQKFTCLEQAQNINQLKLQLKAREKLNQDIALSRNQDQEQLISKLQQNIENLKKNIELLEGENGSYQFYQQEQQKRNQKLEEQLLNAQQKLQVSENKIKELQSQLDQLKQISPARTNSNSAKILIQERKPTQYQNFFFPEAQQNQQFFNPRFQFNEDLISLFTRPKPIEVEKVNPSDIYPHQTAEEYYSKAQNKQNKGQEVVFKNLISQLKDLSQKNQCLSQMFHINRTTYYFIDKPSIFVAIIKQVQKQGEQNQVKFGVYFKTDEQTINLSGKFLNLQKMLKYFSSSQKDFNVTLETSSQQQQKQYLLEYQINDDCEDISELPVLEIKYKGKVQQLFLPMPIQSFIEFSQITQDDFKAYWKQLSIFRSKKFCYNLLVLPSYQSITNISTKLILINEDKLKSYLQGIDEIKYGAKFKILGSQLKGLIKFELIPQNKIVIYVGIKKEQTQQYQVLATKIINYFNSMFQII</sequence>
<gene>
    <name evidence="2" type="ORF">GSPATT00010229001</name>
</gene>
<dbReference type="AlphaFoldDB" id="A0CT78"/>
<keyword evidence="3" id="KW-1185">Reference proteome</keyword>
<dbReference type="STRING" id="5888.A0CT78"/>
<reference evidence="2 3" key="1">
    <citation type="journal article" date="2006" name="Nature">
        <title>Global trends of whole-genome duplications revealed by the ciliate Paramecium tetraurelia.</title>
        <authorList>
            <consortium name="Genoscope"/>
            <person name="Aury J.-M."/>
            <person name="Jaillon O."/>
            <person name="Duret L."/>
            <person name="Noel B."/>
            <person name="Jubin C."/>
            <person name="Porcel B.M."/>
            <person name="Segurens B."/>
            <person name="Daubin V."/>
            <person name="Anthouard V."/>
            <person name="Aiach N."/>
            <person name="Arnaiz O."/>
            <person name="Billaut A."/>
            <person name="Beisson J."/>
            <person name="Blanc I."/>
            <person name="Bouhouche K."/>
            <person name="Camara F."/>
            <person name="Duharcourt S."/>
            <person name="Guigo R."/>
            <person name="Gogendeau D."/>
            <person name="Katinka M."/>
            <person name="Keller A.-M."/>
            <person name="Kissmehl R."/>
            <person name="Klotz C."/>
            <person name="Koll F."/>
            <person name="Le Moue A."/>
            <person name="Lepere C."/>
            <person name="Malinsky S."/>
            <person name="Nowacki M."/>
            <person name="Nowak J.K."/>
            <person name="Plattner H."/>
            <person name="Poulain J."/>
            <person name="Ruiz F."/>
            <person name="Serrano V."/>
            <person name="Zagulski M."/>
            <person name="Dessen P."/>
            <person name="Betermier M."/>
            <person name="Weissenbach J."/>
            <person name="Scarpelli C."/>
            <person name="Schachter V."/>
            <person name="Sperling L."/>
            <person name="Meyer E."/>
            <person name="Cohen J."/>
            <person name="Wincker P."/>
        </authorList>
    </citation>
    <scope>NUCLEOTIDE SEQUENCE [LARGE SCALE GENOMIC DNA]</scope>
    <source>
        <strain evidence="2 3">Stock d4-2</strain>
    </source>
</reference>
<dbReference type="Proteomes" id="UP000000600">
    <property type="component" value="Unassembled WGS sequence"/>
</dbReference>
<dbReference type="RefSeq" id="XP_001441392.1">
    <property type="nucleotide sequence ID" value="XM_001441355.1"/>
</dbReference>
<evidence type="ECO:0000313" key="2">
    <source>
        <dbReference type="EMBL" id="CAK73995.1"/>
    </source>
</evidence>
<evidence type="ECO:0000313" key="3">
    <source>
        <dbReference type="Proteomes" id="UP000000600"/>
    </source>
</evidence>
<protein>
    <submittedName>
        <fullName evidence="2">Uncharacterized protein</fullName>
    </submittedName>
</protein>
<feature type="coiled-coil region" evidence="1">
    <location>
        <begin position="241"/>
        <end position="360"/>
    </location>
</feature>
<dbReference type="OMA" id="HINRTTY"/>
<dbReference type="EMBL" id="CT868174">
    <property type="protein sequence ID" value="CAK73995.1"/>
    <property type="molecule type" value="Genomic_DNA"/>
</dbReference>
<dbReference type="InParanoid" id="A0CT78"/>
<accession>A0CT78</accession>
<dbReference type="KEGG" id="ptm:GSPATT00010229001"/>
<feature type="coiled-coil region" evidence="1">
    <location>
        <begin position="390"/>
        <end position="466"/>
    </location>
</feature>
<organism evidence="2 3">
    <name type="scientific">Paramecium tetraurelia</name>
    <dbReference type="NCBI Taxonomy" id="5888"/>
    <lineage>
        <taxon>Eukaryota</taxon>
        <taxon>Sar</taxon>
        <taxon>Alveolata</taxon>
        <taxon>Ciliophora</taxon>
        <taxon>Intramacronucleata</taxon>
        <taxon>Oligohymenophorea</taxon>
        <taxon>Peniculida</taxon>
        <taxon>Parameciidae</taxon>
        <taxon>Paramecium</taxon>
    </lineage>
</organism>